<dbReference type="EMBL" id="CAJNNW010008993">
    <property type="protein sequence ID" value="CAE8650581.1"/>
    <property type="molecule type" value="Genomic_DNA"/>
</dbReference>
<dbReference type="Pfam" id="PF11527">
    <property type="entry name" value="ARL2_Bind_BART"/>
    <property type="match status" value="1"/>
</dbReference>
<name>A0A813ICU7_POLGL</name>
<keyword evidence="3" id="KW-0963">Cytoplasm</keyword>
<evidence type="ECO:0000313" key="8">
    <source>
        <dbReference type="Proteomes" id="UP000626109"/>
    </source>
</evidence>
<evidence type="ECO:0000256" key="4">
    <source>
        <dbReference type="ARBA" id="ARBA00023069"/>
    </source>
</evidence>
<organism evidence="7 8">
    <name type="scientific">Polarella glacialis</name>
    <name type="common">Dinoflagellate</name>
    <dbReference type="NCBI Taxonomy" id="89957"/>
    <lineage>
        <taxon>Eukaryota</taxon>
        <taxon>Sar</taxon>
        <taxon>Alveolata</taxon>
        <taxon>Dinophyceae</taxon>
        <taxon>Suessiales</taxon>
        <taxon>Suessiaceae</taxon>
        <taxon>Polarella</taxon>
    </lineage>
</organism>
<dbReference type="GO" id="GO:0005929">
    <property type="term" value="C:cilium"/>
    <property type="evidence" value="ECO:0007669"/>
    <property type="project" value="UniProtKB-SubCell"/>
</dbReference>
<protein>
    <recommendedName>
        <fullName evidence="6">BART domain-containing protein</fullName>
    </recommendedName>
</protein>
<sequence length="132" mass="14763">AQSMDLASAFLMYVRKCPHVMMSVKAFVAENCQSFAALGDCEEHKLEFTEVHQGFIALLDQRVEAFLRSQGASEEDFHAALVALQGGGAEEWKPFKTLIDKTDYHTFAKMMQIQAWCRKNDQEIAEGVSAGQ</sequence>
<dbReference type="AlphaFoldDB" id="A0A813ICU7"/>
<evidence type="ECO:0000256" key="1">
    <source>
        <dbReference type="ARBA" id="ARBA00004138"/>
    </source>
</evidence>
<gene>
    <name evidence="7" type="ORF">PGLA2088_LOCUS8380</name>
</gene>
<dbReference type="Gene3D" id="1.20.1520.10">
    <property type="entry name" value="ADP-ribosylation factor-like 2-binding protein, domain"/>
    <property type="match status" value="1"/>
</dbReference>
<reference evidence="7" key="1">
    <citation type="submission" date="2021-02" db="EMBL/GenBank/DDBJ databases">
        <authorList>
            <person name="Dougan E. K."/>
            <person name="Rhodes N."/>
            <person name="Thang M."/>
            <person name="Chan C."/>
        </authorList>
    </citation>
    <scope>NUCLEOTIDE SEQUENCE</scope>
</reference>
<dbReference type="InterPro" id="IPR023379">
    <property type="entry name" value="BART_dom"/>
</dbReference>
<dbReference type="Proteomes" id="UP000626109">
    <property type="component" value="Unassembled WGS sequence"/>
</dbReference>
<comment type="caution">
    <text evidence="7">The sequence shown here is derived from an EMBL/GenBank/DDBJ whole genome shotgun (WGS) entry which is preliminary data.</text>
</comment>
<evidence type="ECO:0000259" key="6">
    <source>
        <dbReference type="Pfam" id="PF11527"/>
    </source>
</evidence>
<feature type="non-terminal residue" evidence="7">
    <location>
        <position position="1"/>
    </location>
</feature>
<dbReference type="GO" id="GO:0005737">
    <property type="term" value="C:cytoplasm"/>
    <property type="evidence" value="ECO:0007669"/>
    <property type="project" value="UniProtKB-SubCell"/>
</dbReference>
<evidence type="ECO:0000256" key="3">
    <source>
        <dbReference type="ARBA" id="ARBA00022490"/>
    </source>
</evidence>
<evidence type="ECO:0000256" key="5">
    <source>
        <dbReference type="ARBA" id="ARBA00023273"/>
    </source>
</evidence>
<proteinExistence type="predicted"/>
<keyword evidence="4" id="KW-0969">Cilium</keyword>
<keyword evidence="5" id="KW-0966">Cell projection</keyword>
<evidence type="ECO:0000256" key="2">
    <source>
        <dbReference type="ARBA" id="ARBA00004496"/>
    </source>
</evidence>
<dbReference type="InterPro" id="IPR042541">
    <property type="entry name" value="BART_sf"/>
</dbReference>
<accession>A0A813ICU7</accession>
<feature type="domain" description="BART" evidence="6">
    <location>
        <begin position="24"/>
        <end position="112"/>
    </location>
</feature>
<comment type="subcellular location">
    <subcellularLocation>
        <location evidence="1">Cell projection</location>
        <location evidence="1">Cilium</location>
    </subcellularLocation>
    <subcellularLocation>
        <location evidence="2">Cytoplasm</location>
    </subcellularLocation>
</comment>
<evidence type="ECO:0000313" key="7">
    <source>
        <dbReference type="EMBL" id="CAE8650581.1"/>
    </source>
</evidence>